<dbReference type="InterPro" id="IPR058586">
    <property type="entry name" value="Ajm-1"/>
</dbReference>
<feature type="region of interest" description="Disordered" evidence="5">
    <location>
        <begin position="1729"/>
        <end position="1750"/>
    </location>
</feature>
<evidence type="ECO:0000256" key="5">
    <source>
        <dbReference type="SAM" id="MobiDB-lite"/>
    </source>
</evidence>
<dbReference type="InterPro" id="IPR038825">
    <property type="entry name" value="Apical_junction"/>
</dbReference>
<feature type="compositionally biased region" description="Low complexity" evidence="5">
    <location>
        <begin position="718"/>
        <end position="730"/>
    </location>
</feature>
<dbReference type="GO" id="GO:0045216">
    <property type="term" value="P:cell-cell junction organization"/>
    <property type="evidence" value="ECO:0007669"/>
    <property type="project" value="InterPro"/>
</dbReference>
<feature type="compositionally biased region" description="Basic and acidic residues" evidence="5">
    <location>
        <begin position="599"/>
        <end position="614"/>
    </location>
</feature>
<evidence type="ECO:0000313" key="7">
    <source>
        <dbReference type="Proteomes" id="UP000093561"/>
    </source>
</evidence>
<feature type="domain" description="MYND-type" evidence="6">
    <location>
        <begin position="1900"/>
        <end position="1943"/>
    </location>
</feature>
<evidence type="ECO:0000256" key="4">
    <source>
        <dbReference type="PROSITE-ProRule" id="PRU00134"/>
    </source>
</evidence>
<evidence type="ECO:0000259" key="6">
    <source>
        <dbReference type="PROSITE" id="PS50865"/>
    </source>
</evidence>
<reference evidence="7" key="2">
    <citation type="journal article" date="2016" name="Mol. Ecol.">
        <title>Population genomics of the filarial nematode parasite Wuchereria bancrofti from mosquitoes.</title>
        <authorList>
            <person name="Small S.T."/>
            <person name="Reimer L.J."/>
            <person name="Tisch D.J."/>
            <person name="King C.L."/>
            <person name="Christensen B.M."/>
            <person name="Siba P.M."/>
            <person name="Kazura J.W."/>
            <person name="Serre D."/>
            <person name="Zimmerman P.A."/>
        </authorList>
    </citation>
    <scope>NUCLEOTIDE SEQUENCE</scope>
    <source>
        <strain evidence="7">pt0022</strain>
    </source>
</reference>
<dbReference type="SUPFAM" id="SSF144232">
    <property type="entry name" value="HIT/MYND zinc finger-like"/>
    <property type="match status" value="1"/>
</dbReference>
<dbReference type="GO" id="GO:0043296">
    <property type="term" value="C:apical junction complex"/>
    <property type="evidence" value="ECO:0007669"/>
    <property type="project" value="TreeGrafter"/>
</dbReference>
<dbReference type="PANTHER" id="PTHR21517">
    <property type="entry name" value="APICAL JUNCTION COMPONENT 1 HOMOLOG"/>
    <property type="match status" value="1"/>
</dbReference>
<dbReference type="GO" id="GO:0008270">
    <property type="term" value="F:zinc ion binding"/>
    <property type="evidence" value="ECO:0007669"/>
    <property type="project" value="UniProtKB-KW"/>
</dbReference>
<evidence type="ECO:0000256" key="2">
    <source>
        <dbReference type="ARBA" id="ARBA00022771"/>
    </source>
</evidence>
<sequence>MSTSERPLVLTRSTTHRQQRLSTELAIRTSSGPLPSSTHATTATTKSDSVTFQKPFSNFIDIIVATFTALLLAWRLLLPKNDEVAVDLNGKDHGSPIKDIGSISAGAVSATTSVAATAMESASSIESLRALLSTDDRRVTTGHQQPFLTEAQFVTQYSSSQDIEYFLRYGTNTYNTERCLLAIPELDEENNELCGSQWSSLSSVRALTDIHNTRFTSEIGIRPVSSNSDQSISSDTDTGHAPNLINYDKSSNPSPVNLNQNSDSEVFSLNQAIFTDSSAYPTVLSQSTSKSVLTVLHPTTPLLLPPLSSLKPLLPSLSTSPLYQPKEICGGNSSLSLPLSPVAATTTAGQLTFDIPGLPAIDSEDSDNNSEINLEILHKTPINTVIIAYNLNNNSGNYSNKLTNFAQQNKMKRVTDTISQINSVPNSSLLDHSNCRDRDQNEIVINGLLDAITNEETCSLNSTSISIDHSRDSILDFSICSNPIDEAAIMEEQLAATGELNDDVPSLVATLSSGASKDNRHWLTNRTISTTATAVASTTNNNVQPVLPALSALASASFQPFLFSAPPIASLEDLTNGERNSDITSTRNNVASASIASVDRNEVRRGDLKEDRKTGRGRIVQGVGSGKDGDDGDNDDVSGRSDYYRQTSAASTTIKRYIIRSGMSSPPSEPPPPPPPRTPSELSSQKQRSSDMSRDDDIHAQRSEYRSRTIREIPVQRTTSSIPSSTITPIDQRSTTTPFSDYHQEEYYRKEIRTRTFVTRSSEALSAPPLSRSSPIILERERYPSVDSKYYPREERTVDYNYKYLRSLEEEERRIKKDQEQRQREEEDRRKRAEEERRLWEAKEREYLERKRREREIKHRELESERLERERLEKQRLDKERAARENVELQRRAEWERVERARREHEEYELQRWRELEKGRLEQERLEDERRERDRLDRERAERERERLAREQAEKERLERERLERERIETERLEIERIERIKRERQERERQEREKEKEEQKRFERERQEQERIIREKQELLRVEEELLEMQRREAQMREAERIEEENREARRREEERREAEIIAEMQREAEEREMQRRLSERLEKERLENLRREQERLDRERQEAEVKELQRQEEERREKELFEAQKLAAERREQERREDEERERQRQEEERIEAEKRERERREAMRRERERQIEEKMEREKLAAIRSAAQERQAARLAEIHRDEQRQALEREANELQERERQEAERRERERVEEDRRLKELLEQEKRNSELREQERQEALEREAQRRLEDRRSRDKLDQIAREIEEKEKMEMEKRHLLTQITSRDRRKDILTSRETLEKLTKPPYYSRENLAAISFGSRENLSSGGNEVTTKVERQVIERIDRTVWSDDPRYTQNSVSNGSDSNMLARERLYSRRSVDDDDFSRSSSRRTSRYRSKLEKARKEFLSSDVNNASEAISERFRQTSDDILRSRPEYHGPLYQKPQRNEFSSKHELNQLPYNSIGPSPYDQEYNRLFERAERYWMPYKQRLSQPNLYSRTRGYSTSYLETNLDTGIGDIVLAQRQVEETNLDDVHRSGSVIDYNRFSRRDVPQNIVSHVRSKSADYLMDRKMREESAPPENELQKFCEKTPNVSEHELRFRKSTEKLHVPDWYRERHIGRSHERRAVPSGTSFGPLSPASHNGFRTTTTTQYETSETRYITPFCHEVGGCNAPAQIVALSGPSTSGAAAALIPYGMFDKYKHEIEEMRRSRTSLNQVGSSNDKRKEQECNSFSNERNSTFLVSMNNEKLSSTGLTSIKQLPGYTVTTVPSNWNISDDRNSRVVEVADTFIGSNRSSSPHNDTYLQRFYGRITIEEVLDSIFQRTKPSSTRRKISLSEGRIYEDGQVQKSGIYVKNNELMQQLVRDPYEAEALLQNERLYVRCAQCHQTRELAEARMQYISCKHCYTYYCSRQCREYDWSKHRDVCPFSRINTLCKEVIMKVRKDPETQFYMSKIARDGYSTLGRGSVNLRINSAHTAQNYITDGWSAMANFQLNKLLHYYTIAALIAERKEPSLITLCRQYDPTDKFILSVSIIVDIEQCPQTPPPEAVVIRSTLPQSQYARQSSLSPQQFDEQNFIQSDVFRSAVPTEV</sequence>
<feature type="region of interest" description="Disordered" evidence="5">
    <location>
        <begin position="596"/>
        <end position="738"/>
    </location>
</feature>
<dbReference type="PANTHER" id="PTHR21517:SF3">
    <property type="entry name" value="APICAL JUNCTION COMPONENT 1 HOMOLOG"/>
    <property type="match status" value="1"/>
</dbReference>
<feature type="region of interest" description="Disordered" evidence="5">
    <location>
        <begin position="224"/>
        <end position="254"/>
    </location>
</feature>
<evidence type="ECO:0000256" key="3">
    <source>
        <dbReference type="ARBA" id="ARBA00022833"/>
    </source>
</evidence>
<feature type="compositionally biased region" description="Basic and acidic residues" evidence="5">
    <location>
        <begin position="688"/>
        <end position="711"/>
    </location>
</feature>
<feature type="region of interest" description="Disordered" evidence="5">
    <location>
        <begin position="1370"/>
        <end position="1393"/>
    </location>
</feature>
<evidence type="ECO:0000313" key="8">
    <source>
        <dbReference type="WBParaSite" id="mrna-Wban_02031"/>
    </source>
</evidence>
<name>A0AAF5PKW6_WUCBA</name>
<accession>A0AAF5PKW6</accession>
<feature type="compositionally biased region" description="Polar residues" evidence="5">
    <location>
        <begin position="1373"/>
        <end position="1385"/>
    </location>
</feature>
<dbReference type="InterPro" id="IPR002893">
    <property type="entry name" value="Znf_MYND"/>
</dbReference>
<feature type="region of interest" description="Disordered" evidence="5">
    <location>
        <begin position="1096"/>
        <end position="1179"/>
    </location>
</feature>
<feature type="region of interest" description="Disordered" evidence="5">
    <location>
        <begin position="1643"/>
        <end position="1664"/>
    </location>
</feature>
<reference evidence="8" key="3">
    <citation type="submission" date="2024-02" db="UniProtKB">
        <authorList>
            <consortium name="WormBaseParasite"/>
        </authorList>
    </citation>
    <scope>IDENTIFICATION</scope>
    <source>
        <strain evidence="8">pt0022</strain>
    </source>
</reference>
<feature type="region of interest" description="Disordered" evidence="5">
    <location>
        <begin position="813"/>
        <end position="836"/>
    </location>
</feature>
<dbReference type="PROSITE" id="PS50865">
    <property type="entry name" value="ZF_MYND_2"/>
    <property type="match status" value="1"/>
</dbReference>
<feature type="region of interest" description="Disordered" evidence="5">
    <location>
        <begin position="985"/>
        <end position="1009"/>
    </location>
</feature>
<feature type="region of interest" description="Disordered" evidence="5">
    <location>
        <begin position="924"/>
        <end position="960"/>
    </location>
</feature>
<dbReference type="GO" id="GO:0005886">
    <property type="term" value="C:plasma membrane"/>
    <property type="evidence" value="ECO:0007669"/>
    <property type="project" value="TreeGrafter"/>
</dbReference>
<feature type="region of interest" description="Disordered" evidence="5">
    <location>
        <begin position="1034"/>
        <end position="1060"/>
    </location>
</feature>
<feature type="compositionally biased region" description="Pro residues" evidence="5">
    <location>
        <begin position="667"/>
        <end position="678"/>
    </location>
</feature>
<keyword evidence="2 4" id="KW-0863">Zinc-finger</keyword>
<feature type="compositionally biased region" description="Low complexity" evidence="5">
    <location>
        <begin position="225"/>
        <end position="236"/>
    </location>
</feature>
<dbReference type="Pfam" id="PF26649">
    <property type="entry name" value="Ajm-1"/>
    <property type="match status" value="1"/>
</dbReference>
<feature type="compositionally biased region" description="Basic and acidic residues" evidence="5">
    <location>
        <begin position="1048"/>
        <end position="1060"/>
    </location>
</feature>
<reference evidence="7" key="1">
    <citation type="submission" date="2015-03" db="EMBL/GenBank/DDBJ databases">
        <title>Wuchereria bancrofti Genome Sequencing Papua New Guinea Strain.</title>
        <authorList>
            <person name="Small S.T."/>
            <person name="Serre D."/>
            <person name="Zimmerman P.A."/>
        </authorList>
    </citation>
    <scope>NUCLEOTIDE SEQUENCE [LARGE SCALE GENOMIC DNA]</scope>
    <source>
        <strain evidence="7">pt0022</strain>
    </source>
</reference>
<feature type="compositionally biased region" description="Polar residues" evidence="5">
    <location>
        <begin position="1647"/>
        <end position="1662"/>
    </location>
</feature>
<feature type="compositionally biased region" description="Polar residues" evidence="5">
    <location>
        <begin position="644"/>
        <end position="654"/>
    </location>
</feature>
<dbReference type="Proteomes" id="UP000093561">
    <property type="component" value="Unassembled WGS sequence"/>
</dbReference>
<dbReference type="WBParaSite" id="mrna-Wban_02031">
    <property type="protein sequence ID" value="mrna-Wban_02031"/>
    <property type="gene ID" value="Wban_02031"/>
</dbReference>
<organism evidence="7 8">
    <name type="scientific">Wuchereria bancrofti</name>
    <dbReference type="NCBI Taxonomy" id="6293"/>
    <lineage>
        <taxon>Eukaryota</taxon>
        <taxon>Metazoa</taxon>
        <taxon>Ecdysozoa</taxon>
        <taxon>Nematoda</taxon>
        <taxon>Chromadorea</taxon>
        <taxon>Rhabditida</taxon>
        <taxon>Spirurina</taxon>
        <taxon>Spiruromorpha</taxon>
        <taxon>Filarioidea</taxon>
        <taxon>Onchocercidae</taxon>
        <taxon>Wuchereria</taxon>
    </lineage>
</organism>
<keyword evidence="1" id="KW-0479">Metal-binding</keyword>
<protein>
    <recommendedName>
        <fullName evidence="6">MYND-type domain-containing protein</fullName>
    </recommendedName>
</protein>
<evidence type="ECO:0000256" key="1">
    <source>
        <dbReference type="ARBA" id="ARBA00022723"/>
    </source>
</evidence>
<feature type="region of interest" description="Disordered" evidence="5">
    <location>
        <begin position="1206"/>
        <end position="1276"/>
    </location>
</feature>
<keyword evidence="3" id="KW-0862">Zinc</keyword>
<proteinExistence type="predicted"/>